<dbReference type="PROSITE" id="PS50109">
    <property type="entry name" value="HIS_KIN"/>
    <property type="match status" value="1"/>
</dbReference>
<dbReference type="Proteomes" id="UP000540685">
    <property type="component" value="Unassembled WGS sequence"/>
</dbReference>
<dbReference type="InterPro" id="IPR013655">
    <property type="entry name" value="PAS_fold_3"/>
</dbReference>
<dbReference type="EC" id="2.7.13.3" evidence="3"/>
<dbReference type="SMART" id="SM00091">
    <property type="entry name" value="PAS"/>
    <property type="match status" value="1"/>
</dbReference>
<dbReference type="Gene3D" id="1.10.287.130">
    <property type="match status" value="1"/>
</dbReference>
<evidence type="ECO:0000256" key="4">
    <source>
        <dbReference type="ARBA" id="ARBA00022553"/>
    </source>
</evidence>
<dbReference type="SUPFAM" id="SSF55785">
    <property type="entry name" value="PYP-like sensor domain (PAS domain)"/>
    <property type="match status" value="1"/>
</dbReference>
<dbReference type="SMART" id="SM00448">
    <property type="entry name" value="REC"/>
    <property type="match status" value="2"/>
</dbReference>
<comment type="subcellular location">
    <subcellularLocation>
        <location evidence="2">Cell membrane</location>
    </subcellularLocation>
</comment>
<dbReference type="SUPFAM" id="SSF55874">
    <property type="entry name" value="ATPase domain of HSP90 chaperone/DNA topoisomerase II/histidine kinase"/>
    <property type="match status" value="1"/>
</dbReference>
<reference evidence="13 14" key="1">
    <citation type="submission" date="2020-08" db="EMBL/GenBank/DDBJ databases">
        <title>Sequencing the genomes of 1000 actinobacteria strains.</title>
        <authorList>
            <person name="Klenk H.-P."/>
        </authorList>
    </citation>
    <scope>NUCLEOTIDE SEQUENCE [LARGE SCALE GENOMIC DNA]</scope>
    <source>
        <strain evidence="13 14">DSM 46887</strain>
    </source>
</reference>
<sequence>MTAPIRLLLCQDDDDDAALIVARLRRDGLDVAYERVQTAEAVESALRLHPPDVVISDYSMPVLTAEEVLRLLHDAALDIPFILVSGQIDDERAAALMRVGAHDFVRKDRLTRLTPVVQRELREAEVRRQRRQAQTALSESEQRFRLFAENAPDVIFRYRLLPRAEVEYFSPAALVILGCHPDELNGDPERVLSMVDPDDRRSLEESWRSPTGEPLVVRWRRADGTVVWTEQRAVGIRDGRGRLLAVQGILRDVTAQVNARHERELLQQQLRQAERLESLGQLAGGVAHDFNNLLAVILGHAELALDALPAGTPGRADLECIQQAAERGGALIRQLLVFSRLEPSQPEVLDLNAVIEETGHLLRPTLGEDIEFVTLLDPGLPPVRIDRSKLEQILLNVLVNSRAAMPQGGRLTIATANVEVPEAGADHGPRVRLSISDTGCGMPPEVAERAFEPFFTTKEQGQGTGLGLSTAYGTVKDTGGRISLTSEPGSGTTVRIDLPTAGQAAPAPPNQAASPSRGGDATVLLVEDNDGVRGLVRRMLSRSGYRVIGATAPAEALWITDAIDARIDALLTDVVMPGMSGLELAGLIRRKRPTMPVLLMSGSLPGGVGLPPRTSFIRKPFTRATLLDCLRDAVGNAT</sequence>
<comment type="caution">
    <text evidence="13">The sequence shown here is derived from an EMBL/GenBank/DDBJ whole genome shotgun (WGS) entry which is preliminary data.</text>
</comment>
<evidence type="ECO:0000259" key="10">
    <source>
        <dbReference type="PROSITE" id="PS50110"/>
    </source>
</evidence>
<keyword evidence="5" id="KW-0418">Kinase</keyword>
<evidence type="ECO:0000256" key="2">
    <source>
        <dbReference type="ARBA" id="ARBA00004236"/>
    </source>
</evidence>
<dbReference type="NCBIfam" id="TIGR00229">
    <property type="entry name" value="sensory_box"/>
    <property type="match status" value="1"/>
</dbReference>
<keyword evidence="5" id="KW-0808">Transferase</keyword>
<name>A0A7W9IMC3_9ACTN</name>
<dbReference type="PROSITE" id="PS50110">
    <property type="entry name" value="RESPONSE_REGULATORY"/>
    <property type="match status" value="2"/>
</dbReference>
<dbReference type="PANTHER" id="PTHR43065">
    <property type="entry name" value="SENSOR HISTIDINE KINASE"/>
    <property type="match status" value="1"/>
</dbReference>
<dbReference type="Gene3D" id="3.40.50.2300">
    <property type="match status" value="2"/>
</dbReference>
<feature type="domain" description="Response regulatory" evidence="10">
    <location>
        <begin position="522"/>
        <end position="634"/>
    </location>
</feature>
<dbReference type="PROSITE" id="PS50112">
    <property type="entry name" value="PAS"/>
    <property type="match status" value="1"/>
</dbReference>
<dbReference type="PROSITE" id="PS50113">
    <property type="entry name" value="PAC"/>
    <property type="match status" value="1"/>
</dbReference>
<evidence type="ECO:0000256" key="3">
    <source>
        <dbReference type="ARBA" id="ARBA00012438"/>
    </source>
</evidence>
<dbReference type="Pfam" id="PF08447">
    <property type="entry name" value="PAS_3"/>
    <property type="match status" value="1"/>
</dbReference>
<dbReference type="AlphaFoldDB" id="A0A7W9IMC3"/>
<evidence type="ECO:0000259" key="9">
    <source>
        <dbReference type="PROSITE" id="PS50109"/>
    </source>
</evidence>
<evidence type="ECO:0000259" key="11">
    <source>
        <dbReference type="PROSITE" id="PS50112"/>
    </source>
</evidence>
<dbReference type="PANTHER" id="PTHR43065:SF42">
    <property type="entry name" value="TWO-COMPONENT SENSOR PPRA"/>
    <property type="match status" value="1"/>
</dbReference>
<evidence type="ECO:0000313" key="13">
    <source>
        <dbReference type="EMBL" id="MBB5823380.1"/>
    </source>
</evidence>
<feature type="domain" description="PAC" evidence="12">
    <location>
        <begin position="213"/>
        <end position="265"/>
    </location>
</feature>
<feature type="domain" description="PAS" evidence="11">
    <location>
        <begin position="140"/>
        <end position="205"/>
    </location>
</feature>
<dbReference type="SUPFAM" id="SSF52172">
    <property type="entry name" value="CheY-like"/>
    <property type="match status" value="2"/>
</dbReference>
<keyword evidence="14" id="KW-1185">Reference proteome</keyword>
<feature type="modified residue" description="4-aspartylphosphate" evidence="7">
    <location>
        <position position="57"/>
    </location>
</feature>
<keyword evidence="4 7" id="KW-0597">Phosphoprotein</keyword>
<dbReference type="SMART" id="SM00387">
    <property type="entry name" value="HATPase_c"/>
    <property type="match status" value="1"/>
</dbReference>
<feature type="compositionally biased region" description="Low complexity" evidence="8">
    <location>
        <begin position="500"/>
        <end position="516"/>
    </location>
</feature>
<dbReference type="GO" id="GO:0000155">
    <property type="term" value="F:phosphorelay sensor kinase activity"/>
    <property type="evidence" value="ECO:0007669"/>
    <property type="project" value="InterPro"/>
</dbReference>
<dbReference type="SMART" id="SM00086">
    <property type="entry name" value="PAC"/>
    <property type="match status" value="1"/>
</dbReference>
<dbReference type="SMART" id="SM00388">
    <property type="entry name" value="HisKA"/>
    <property type="match status" value="1"/>
</dbReference>
<dbReference type="GO" id="GO:0005886">
    <property type="term" value="C:plasma membrane"/>
    <property type="evidence" value="ECO:0007669"/>
    <property type="project" value="UniProtKB-SubCell"/>
</dbReference>
<dbReference type="InterPro" id="IPR003594">
    <property type="entry name" value="HATPase_dom"/>
</dbReference>
<dbReference type="CDD" id="cd00130">
    <property type="entry name" value="PAS"/>
    <property type="match status" value="1"/>
</dbReference>
<evidence type="ECO:0000256" key="6">
    <source>
        <dbReference type="ARBA" id="ARBA00023012"/>
    </source>
</evidence>
<evidence type="ECO:0000259" key="12">
    <source>
        <dbReference type="PROSITE" id="PS50113"/>
    </source>
</evidence>
<dbReference type="InterPro" id="IPR011006">
    <property type="entry name" value="CheY-like_superfamily"/>
</dbReference>
<dbReference type="RefSeq" id="WP_184546918.1">
    <property type="nucleotide sequence ID" value="NZ_JACHMP010000001.1"/>
</dbReference>
<dbReference type="InterPro" id="IPR001789">
    <property type="entry name" value="Sig_transdc_resp-reg_receiver"/>
</dbReference>
<dbReference type="Gene3D" id="3.30.565.10">
    <property type="entry name" value="Histidine kinase-like ATPase, C-terminal domain"/>
    <property type="match status" value="1"/>
</dbReference>
<dbReference type="InterPro" id="IPR001610">
    <property type="entry name" value="PAC"/>
</dbReference>
<dbReference type="CDD" id="cd00156">
    <property type="entry name" value="REC"/>
    <property type="match status" value="2"/>
</dbReference>
<feature type="domain" description="Histidine kinase" evidence="9">
    <location>
        <begin position="285"/>
        <end position="502"/>
    </location>
</feature>
<dbReference type="InterPro" id="IPR036097">
    <property type="entry name" value="HisK_dim/P_sf"/>
</dbReference>
<evidence type="ECO:0000256" key="8">
    <source>
        <dbReference type="SAM" id="MobiDB-lite"/>
    </source>
</evidence>
<dbReference type="InterPro" id="IPR005467">
    <property type="entry name" value="His_kinase_dom"/>
</dbReference>
<dbReference type="PRINTS" id="PR00344">
    <property type="entry name" value="BCTRLSENSOR"/>
</dbReference>
<feature type="region of interest" description="Disordered" evidence="8">
    <location>
        <begin position="500"/>
        <end position="519"/>
    </location>
</feature>
<dbReference type="InterPro" id="IPR000014">
    <property type="entry name" value="PAS"/>
</dbReference>
<dbReference type="InterPro" id="IPR000700">
    <property type="entry name" value="PAS-assoc_C"/>
</dbReference>
<feature type="modified residue" description="4-aspartylphosphate" evidence="7">
    <location>
        <position position="573"/>
    </location>
</feature>
<evidence type="ECO:0000256" key="5">
    <source>
        <dbReference type="ARBA" id="ARBA00022777"/>
    </source>
</evidence>
<comment type="catalytic activity">
    <reaction evidence="1">
        <text>ATP + protein L-histidine = ADP + protein N-phospho-L-histidine.</text>
        <dbReference type="EC" id="2.7.13.3"/>
    </reaction>
</comment>
<dbReference type="InterPro" id="IPR004358">
    <property type="entry name" value="Sig_transdc_His_kin-like_C"/>
</dbReference>
<dbReference type="SUPFAM" id="SSF47384">
    <property type="entry name" value="Homodimeric domain of signal transducing histidine kinase"/>
    <property type="match status" value="1"/>
</dbReference>
<keyword evidence="6" id="KW-0902">Two-component regulatory system</keyword>
<dbReference type="EMBL" id="JACHMP010000001">
    <property type="protein sequence ID" value="MBB5823380.1"/>
    <property type="molecule type" value="Genomic_DNA"/>
</dbReference>
<dbReference type="InterPro" id="IPR035965">
    <property type="entry name" value="PAS-like_dom_sf"/>
</dbReference>
<dbReference type="InterPro" id="IPR003661">
    <property type="entry name" value="HisK_dim/P_dom"/>
</dbReference>
<proteinExistence type="predicted"/>
<accession>A0A7W9IMC3</accession>
<dbReference type="CDD" id="cd00082">
    <property type="entry name" value="HisKA"/>
    <property type="match status" value="1"/>
</dbReference>
<dbReference type="Pfam" id="PF00512">
    <property type="entry name" value="HisKA"/>
    <property type="match status" value="1"/>
</dbReference>
<protein>
    <recommendedName>
        <fullName evidence="3">histidine kinase</fullName>
        <ecNumber evidence="3">2.7.13.3</ecNumber>
    </recommendedName>
</protein>
<gene>
    <name evidence="13" type="ORF">F4562_006442</name>
</gene>
<evidence type="ECO:0000256" key="7">
    <source>
        <dbReference type="PROSITE-ProRule" id="PRU00169"/>
    </source>
</evidence>
<dbReference type="InterPro" id="IPR036890">
    <property type="entry name" value="HATPase_C_sf"/>
</dbReference>
<dbReference type="Pfam" id="PF00072">
    <property type="entry name" value="Response_reg"/>
    <property type="match status" value="2"/>
</dbReference>
<evidence type="ECO:0000256" key="1">
    <source>
        <dbReference type="ARBA" id="ARBA00000085"/>
    </source>
</evidence>
<organism evidence="13 14">
    <name type="scientific">Streptosporangium becharense</name>
    <dbReference type="NCBI Taxonomy" id="1816182"/>
    <lineage>
        <taxon>Bacteria</taxon>
        <taxon>Bacillati</taxon>
        <taxon>Actinomycetota</taxon>
        <taxon>Actinomycetes</taxon>
        <taxon>Streptosporangiales</taxon>
        <taxon>Streptosporangiaceae</taxon>
        <taxon>Streptosporangium</taxon>
    </lineage>
</organism>
<feature type="domain" description="Response regulatory" evidence="10">
    <location>
        <begin position="6"/>
        <end position="122"/>
    </location>
</feature>
<evidence type="ECO:0000313" key="14">
    <source>
        <dbReference type="Proteomes" id="UP000540685"/>
    </source>
</evidence>
<dbReference type="Pfam" id="PF02518">
    <property type="entry name" value="HATPase_c"/>
    <property type="match status" value="1"/>
</dbReference>
<dbReference type="Gene3D" id="3.30.450.20">
    <property type="entry name" value="PAS domain"/>
    <property type="match status" value="1"/>
</dbReference>